<proteinExistence type="predicted"/>
<reference evidence="3" key="1">
    <citation type="journal article" date="2017" name="Nat. Ecol. Evol.">
        <title>Genome expansion and lineage-specific genetic innovations in the forest pathogenic fungi Armillaria.</title>
        <authorList>
            <person name="Sipos G."/>
            <person name="Prasanna A.N."/>
            <person name="Walter M.C."/>
            <person name="O'Connor E."/>
            <person name="Balint B."/>
            <person name="Krizsan K."/>
            <person name="Kiss B."/>
            <person name="Hess J."/>
            <person name="Varga T."/>
            <person name="Slot J."/>
            <person name="Riley R."/>
            <person name="Boka B."/>
            <person name="Rigling D."/>
            <person name="Barry K."/>
            <person name="Lee J."/>
            <person name="Mihaltcheva S."/>
            <person name="LaButti K."/>
            <person name="Lipzen A."/>
            <person name="Waldron R."/>
            <person name="Moloney N.M."/>
            <person name="Sperisen C."/>
            <person name="Kredics L."/>
            <person name="Vagvoelgyi C."/>
            <person name="Patrignani A."/>
            <person name="Fitzpatrick D."/>
            <person name="Nagy I."/>
            <person name="Doyle S."/>
            <person name="Anderson J.B."/>
            <person name="Grigoriev I.V."/>
            <person name="Gueldener U."/>
            <person name="Muensterkoetter M."/>
            <person name="Nagy L.G."/>
        </authorList>
    </citation>
    <scope>NUCLEOTIDE SEQUENCE [LARGE SCALE GENOMIC DNA]</scope>
    <source>
        <strain evidence="3">C18/9</strain>
    </source>
</reference>
<feature type="compositionally biased region" description="Low complexity" evidence="1">
    <location>
        <begin position="73"/>
        <end position="82"/>
    </location>
</feature>
<dbReference type="EMBL" id="FUEG01000013">
    <property type="protein sequence ID" value="SJL10980.1"/>
    <property type="molecule type" value="Genomic_DNA"/>
</dbReference>
<organism evidence="2 3">
    <name type="scientific">Armillaria ostoyae</name>
    <name type="common">Armillaria root rot fungus</name>
    <dbReference type="NCBI Taxonomy" id="47428"/>
    <lineage>
        <taxon>Eukaryota</taxon>
        <taxon>Fungi</taxon>
        <taxon>Dikarya</taxon>
        <taxon>Basidiomycota</taxon>
        <taxon>Agaricomycotina</taxon>
        <taxon>Agaricomycetes</taxon>
        <taxon>Agaricomycetidae</taxon>
        <taxon>Agaricales</taxon>
        <taxon>Marasmiineae</taxon>
        <taxon>Physalacriaceae</taxon>
        <taxon>Armillaria</taxon>
    </lineage>
</organism>
<gene>
    <name evidence="2" type="ORF">ARMOST_14376</name>
</gene>
<dbReference type="AlphaFoldDB" id="A0A284RQE9"/>
<name>A0A284RQE9_ARMOS</name>
<feature type="region of interest" description="Disordered" evidence="1">
    <location>
        <begin position="63"/>
        <end position="96"/>
    </location>
</feature>
<keyword evidence="3" id="KW-1185">Reference proteome</keyword>
<dbReference type="OrthoDB" id="3049155at2759"/>
<evidence type="ECO:0000313" key="3">
    <source>
        <dbReference type="Proteomes" id="UP000219338"/>
    </source>
</evidence>
<dbReference type="Proteomes" id="UP000219338">
    <property type="component" value="Unassembled WGS sequence"/>
</dbReference>
<sequence>MCITRCCFCTVEFYSSDCRCRKVNADYCASCPPRSAPSSQAESMKDLIAKAYAITTRLSGARPENETLRGGRSSFTSTPSTPNFIDAGINTADFPI</sequence>
<evidence type="ECO:0000313" key="2">
    <source>
        <dbReference type="EMBL" id="SJL10980.1"/>
    </source>
</evidence>
<evidence type="ECO:0000256" key="1">
    <source>
        <dbReference type="SAM" id="MobiDB-lite"/>
    </source>
</evidence>
<protein>
    <submittedName>
        <fullName evidence="2">Uncharacterized protein</fullName>
    </submittedName>
</protein>
<accession>A0A284RQE9</accession>